<comment type="function">
    <text evidence="2 14">Accepts electrons from ETF and reduces ubiquinone.</text>
</comment>
<evidence type="ECO:0000256" key="3">
    <source>
        <dbReference type="ARBA" id="ARBA00022448"/>
    </source>
</evidence>
<reference evidence="17 18" key="1">
    <citation type="journal article" date="2018" name="Plant J.">
        <title>Genome sequences of Chlorella sorokiniana UTEX 1602 and Micractinium conductrix SAG 241.80: implications to maltose excretion by a green alga.</title>
        <authorList>
            <person name="Arriola M.B."/>
            <person name="Velmurugan N."/>
            <person name="Zhang Y."/>
            <person name="Plunkett M.H."/>
            <person name="Hondzo H."/>
            <person name="Barney B.M."/>
        </authorList>
    </citation>
    <scope>NUCLEOTIDE SEQUENCE [LARGE SCALE GENOMIC DNA]</scope>
    <source>
        <strain evidence="18">UTEX 1602</strain>
    </source>
</reference>
<keyword evidence="18" id="KW-1185">Reference proteome</keyword>
<feature type="domain" description="ETF-QO/FixX C-terminal" evidence="15">
    <location>
        <begin position="443"/>
        <end position="545"/>
    </location>
</feature>
<evidence type="ECO:0000313" key="18">
    <source>
        <dbReference type="Proteomes" id="UP000239899"/>
    </source>
</evidence>
<protein>
    <recommendedName>
        <fullName evidence="14">Electron transfer flavoprotein-ubiquinone oxidoreductase</fullName>
        <shortName evidence="14">ETF-QO</shortName>
        <ecNumber evidence="14">1.5.5.1</ecNumber>
    </recommendedName>
</protein>
<dbReference type="SUPFAM" id="SSF54862">
    <property type="entry name" value="4Fe-4S ferredoxins"/>
    <property type="match status" value="1"/>
</dbReference>
<keyword evidence="9 14" id="KW-0560">Oxidoreductase</keyword>
<dbReference type="GO" id="GO:0046872">
    <property type="term" value="F:metal ion binding"/>
    <property type="evidence" value="ECO:0007669"/>
    <property type="project" value="UniProtKB-KW"/>
</dbReference>
<dbReference type="GO" id="GO:0005743">
    <property type="term" value="C:mitochondrial inner membrane"/>
    <property type="evidence" value="ECO:0007669"/>
    <property type="project" value="TreeGrafter"/>
</dbReference>
<keyword evidence="3 14" id="KW-0813">Transport</keyword>
<dbReference type="GO" id="GO:0051539">
    <property type="term" value="F:4 iron, 4 sulfur cluster binding"/>
    <property type="evidence" value="ECO:0007669"/>
    <property type="project" value="UniProtKB-UniRule"/>
</dbReference>
<keyword evidence="8 14" id="KW-0249">Electron transport</keyword>
<dbReference type="InterPro" id="IPR049398">
    <property type="entry name" value="ETF-QO/FixC_UQ-bd"/>
</dbReference>
<keyword evidence="4" id="KW-0004">4Fe-4S</keyword>
<dbReference type="Gene3D" id="3.30.9.90">
    <property type="match status" value="1"/>
</dbReference>
<evidence type="ECO:0000259" key="16">
    <source>
        <dbReference type="Pfam" id="PF21162"/>
    </source>
</evidence>
<evidence type="ECO:0000256" key="1">
    <source>
        <dbReference type="ARBA" id="ARBA00001974"/>
    </source>
</evidence>
<keyword evidence="7 14" id="KW-0274">FAD</keyword>
<dbReference type="GO" id="GO:0004174">
    <property type="term" value="F:electron-transferring-flavoprotein dehydrogenase activity"/>
    <property type="evidence" value="ECO:0007669"/>
    <property type="project" value="UniProtKB-UniRule"/>
</dbReference>
<evidence type="ECO:0000256" key="2">
    <source>
        <dbReference type="ARBA" id="ARBA00002819"/>
    </source>
</evidence>
<dbReference type="InterPro" id="IPR007859">
    <property type="entry name" value="ETF-QO/FixX_C"/>
</dbReference>
<dbReference type="STRING" id="3076.A0A2P6TT45"/>
<dbReference type="InterPro" id="IPR040156">
    <property type="entry name" value="ETF-QO"/>
</dbReference>
<comment type="cofactor">
    <cofactor evidence="14">
        <name>[4Fe-4S] cluster</name>
        <dbReference type="ChEBI" id="CHEBI:49883"/>
    </cofactor>
    <text evidence="14">Binds 1 [4Fe-4S] cluster.</text>
</comment>
<sequence>MHFDLLVVGAGPAGLSAAIRFKQLCKEKGQDLSVCVIEKGSEVGAHILSGNVLQPTALEELLPEWRDDADCPVHRQPATASRFYYMTSKFGVRLPNPPQMKHKGNFVISLSETVRWLGRKAEELGVEIFPGFAGAKVMYGPGGEVHGVQTNDFGVGKDGKRKDSFQLGMALTARATLLAEGCRGSLSQAVMKRFGLREKAGAQPQTYALGLKEVWEVAPEKHKPGLVVHAVGHPLPWDVYGGSFIYHMPDNRVALGLVVALDYRNPHLNLFQEFQQWKRHPMVSRLLEGGTCLQYGARTLNEGGWQSIPSLAFPGGALVGDSAGFLNVPKIKGTHTAMKSGMLAAEAAFNAMTSQPAGKPLDLSAYETSFKSSWVDQELFRERNIRPSFSLGAGIWGGIAYSALDTYLLRGQAPWTLRHRYADHERLKPAAECAPREYPKPDGQITFDLNTSLFRSQTNHEHDQPPHLRLVNPKLPEVVNLPVYDGPEARYCPAGVYEWVTGEDGGKQLQINAQNCLHCKACDIKDPTQNIRWTVPEGGGGPSYTVM</sequence>
<evidence type="ECO:0000259" key="15">
    <source>
        <dbReference type="Pfam" id="PF05187"/>
    </source>
</evidence>
<keyword evidence="10 14" id="KW-0408">Iron</keyword>
<dbReference type="AlphaFoldDB" id="A0A2P6TT45"/>
<keyword evidence="6 14" id="KW-0479">Metal-binding</keyword>
<proteinExistence type="predicted"/>
<organism evidence="17 18">
    <name type="scientific">Chlorella sorokiniana</name>
    <name type="common">Freshwater green alga</name>
    <dbReference type="NCBI Taxonomy" id="3076"/>
    <lineage>
        <taxon>Eukaryota</taxon>
        <taxon>Viridiplantae</taxon>
        <taxon>Chlorophyta</taxon>
        <taxon>core chlorophytes</taxon>
        <taxon>Trebouxiophyceae</taxon>
        <taxon>Chlorellales</taxon>
        <taxon>Chlorellaceae</taxon>
        <taxon>Chlorella clade</taxon>
        <taxon>Chlorella</taxon>
    </lineage>
</organism>
<dbReference type="EMBL" id="LHPG02000007">
    <property type="protein sequence ID" value="PRW57213.1"/>
    <property type="molecule type" value="Genomic_DNA"/>
</dbReference>
<dbReference type="Gene3D" id="3.30.70.20">
    <property type="match status" value="1"/>
</dbReference>
<comment type="catalytic activity">
    <reaction evidence="13 14">
        <text>a ubiquinone + reduced [electron-transfer flavoprotein] = a ubiquinol + oxidized [electron-transfer flavoprotein] + H(+)</text>
        <dbReference type="Rhea" id="RHEA:24052"/>
        <dbReference type="Rhea" id="RHEA-COMP:9565"/>
        <dbReference type="Rhea" id="RHEA-COMP:9566"/>
        <dbReference type="Rhea" id="RHEA-COMP:10685"/>
        <dbReference type="Rhea" id="RHEA-COMP:10686"/>
        <dbReference type="ChEBI" id="CHEBI:15378"/>
        <dbReference type="ChEBI" id="CHEBI:16389"/>
        <dbReference type="ChEBI" id="CHEBI:17976"/>
        <dbReference type="ChEBI" id="CHEBI:57692"/>
        <dbReference type="ChEBI" id="CHEBI:58307"/>
        <dbReference type="EC" id="1.5.5.1"/>
    </reaction>
</comment>
<dbReference type="Proteomes" id="UP000239899">
    <property type="component" value="Unassembled WGS sequence"/>
</dbReference>
<keyword evidence="12 14" id="KW-0830">Ubiquinone</keyword>
<dbReference type="Pfam" id="PF21162">
    <property type="entry name" value="ETFQO_UQ-bd"/>
    <property type="match status" value="1"/>
</dbReference>
<evidence type="ECO:0000256" key="10">
    <source>
        <dbReference type="ARBA" id="ARBA00023004"/>
    </source>
</evidence>
<name>A0A2P6TT45_CHLSO</name>
<evidence type="ECO:0000256" key="4">
    <source>
        <dbReference type="ARBA" id="ARBA00022485"/>
    </source>
</evidence>
<accession>A0A2P6TT45</accession>
<evidence type="ECO:0000256" key="8">
    <source>
        <dbReference type="ARBA" id="ARBA00022982"/>
    </source>
</evidence>
<dbReference type="PANTHER" id="PTHR10617">
    <property type="entry name" value="ELECTRON TRANSFER FLAVOPROTEIN-UBIQUINONE OXIDOREDUCTASE"/>
    <property type="match status" value="1"/>
</dbReference>
<keyword evidence="5 14" id="KW-0285">Flavoprotein</keyword>
<dbReference type="Gene3D" id="3.50.50.60">
    <property type="entry name" value="FAD/NAD(P)-binding domain"/>
    <property type="match status" value="1"/>
</dbReference>
<evidence type="ECO:0000256" key="12">
    <source>
        <dbReference type="ARBA" id="ARBA00023075"/>
    </source>
</evidence>
<evidence type="ECO:0000256" key="7">
    <source>
        <dbReference type="ARBA" id="ARBA00022827"/>
    </source>
</evidence>
<dbReference type="SUPFAM" id="SSF54373">
    <property type="entry name" value="FAD-linked reductases, C-terminal domain"/>
    <property type="match status" value="1"/>
</dbReference>
<evidence type="ECO:0000256" key="11">
    <source>
        <dbReference type="ARBA" id="ARBA00023014"/>
    </source>
</evidence>
<feature type="domain" description="ETF-QO/FixC ubiquinone-binding" evidence="16">
    <location>
        <begin position="207"/>
        <end position="300"/>
    </location>
</feature>
<comment type="caution">
    <text evidence="17">The sequence shown here is derived from an EMBL/GenBank/DDBJ whole genome shotgun (WGS) entry which is preliminary data.</text>
</comment>
<dbReference type="PANTHER" id="PTHR10617:SF107">
    <property type="entry name" value="ELECTRON TRANSFER FLAVOPROTEIN-UBIQUINONE OXIDOREDUCTASE, MITOCHONDRIAL"/>
    <property type="match status" value="1"/>
</dbReference>
<dbReference type="SMR" id="A0A2P6TT45"/>
<evidence type="ECO:0000256" key="5">
    <source>
        <dbReference type="ARBA" id="ARBA00022630"/>
    </source>
</evidence>
<evidence type="ECO:0000256" key="14">
    <source>
        <dbReference type="RuleBase" id="RU366068"/>
    </source>
</evidence>
<dbReference type="Pfam" id="PF13450">
    <property type="entry name" value="NAD_binding_8"/>
    <property type="match status" value="1"/>
</dbReference>
<dbReference type="EC" id="1.5.5.1" evidence="14"/>
<dbReference type="SUPFAM" id="SSF51905">
    <property type="entry name" value="FAD/NAD(P)-binding domain"/>
    <property type="match status" value="1"/>
</dbReference>
<evidence type="ECO:0000256" key="13">
    <source>
        <dbReference type="ARBA" id="ARBA00052682"/>
    </source>
</evidence>
<dbReference type="Pfam" id="PF05187">
    <property type="entry name" value="Fer4_ETF_QO"/>
    <property type="match status" value="1"/>
</dbReference>
<gene>
    <name evidence="17" type="ORF">C2E21_3843</name>
</gene>
<dbReference type="OrthoDB" id="437331at2759"/>
<keyword evidence="11 14" id="KW-0411">Iron-sulfur</keyword>
<dbReference type="FunFam" id="3.30.70.20:FF:000012">
    <property type="entry name" value="Electron transfer flavoprotein-ubiquinone oxidoreductase, mitochondrial"/>
    <property type="match status" value="1"/>
</dbReference>
<dbReference type="InterPro" id="IPR036188">
    <property type="entry name" value="FAD/NAD-bd_sf"/>
</dbReference>
<evidence type="ECO:0000313" key="17">
    <source>
        <dbReference type="EMBL" id="PRW57213.1"/>
    </source>
</evidence>
<evidence type="ECO:0000256" key="6">
    <source>
        <dbReference type="ARBA" id="ARBA00022723"/>
    </source>
</evidence>
<comment type="cofactor">
    <cofactor evidence="1 14">
        <name>FAD</name>
        <dbReference type="ChEBI" id="CHEBI:57692"/>
    </cofactor>
</comment>
<evidence type="ECO:0000256" key="9">
    <source>
        <dbReference type="ARBA" id="ARBA00023002"/>
    </source>
</evidence>